<dbReference type="Proteomes" id="UP000318405">
    <property type="component" value="Unassembled WGS sequence"/>
</dbReference>
<dbReference type="GO" id="GO:0008168">
    <property type="term" value="F:methyltransferase activity"/>
    <property type="evidence" value="ECO:0007669"/>
    <property type="project" value="UniProtKB-KW"/>
</dbReference>
<proteinExistence type="predicted"/>
<dbReference type="PANTHER" id="PTHR34203:SF15">
    <property type="entry name" value="SLL1173 PROTEIN"/>
    <property type="match status" value="1"/>
</dbReference>
<evidence type="ECO:0000313" key="3">
    <source>
        <dbReference type="EMBL" id="TSH91911.1"/>
    </source>
</evidence>
<sequence>MPSGATNCASTAYGWPSRPRASRYSSLGDAFIPTGRRQAPSGERRRVVRNPGALCGGRQQCAQQDAPRCIQRLLSQDRRRPMGLWQVSPFRQMRRAYAGILRTQEAVAASERKLQASLQHLTRQVDALARQQEPRREEANGPAHVPQAPHALLPATSALTDVGLYERMGFRLLLDSTSEVDRCVIDSGSWEADQTRYFVQTLARLQQDRSVVFLDLGAYWGLYSLLAMRAGVQRIHAFDADPHNFAQLQAQIFLNLAATRITPHNLAISDAAGTLTFFDSRAHPDGNRGGVGVVGDDFPLATLRVPAVSIDEYLPLQDERIVIKMDLEGHEDRALAGLERTVKTNEVFMQVEVFEGNAQRILPVVERLGLRQVHALGVDRYFTNMP</sequence>
<gene>
    <name evidence="3" type="ORF">FOZ76_17800</name>
</gene>
<accession>A0A556AGA5</accession>
<organism evidence="3 4">
    <name type="scientific">Verticiella sediminum</name>
    <dbReference type="NCBI Taxonomy" id="1247510"/>
    <lineage>
        <taxon>Bacteria</taxon>
        <taxon>Pseudomonadati</taxon>
        <taxon>Pseudomonadota</taxon>
        <taxon>Betaproteobacteria</taxon>
        <taxon>Burkholderiales</taxon>
        <taxon>Alcaligenaceae</taxon>
        <taxon>Verticiella</taxon>
    </lineage>
</organism>
<dbReference type="Gene3D" id="3.40.50.150">
    <property type="entry name" value="Vaccinia Virus protein VP39"/>
    <property type="match status" value="1"/>
</dbReference>
<reference evidence="3 4" key="1">
    <citation type="submission" date="2019-07" db="EMBL/GenBank/DDBJ databases">
        <title>Qingshengfaniella alkalisoli gen. nov., sp. nov., isolated from saline soil.</title>
        <authorList>
            <person name="Xu L."/>
            <person name="Huang X.-X."/>
            <person name="Sun J.-Q."/>
        </authorList>
    </citation>
    <scope>NUCLEOTIDE SEQUENCE [LARGE SCALE GENOMIC DNA]</scope>
    <source>
        <strain evidence="3 4">DSM 27279</strain>
    </source>
</reference>
<dbReference type="SUPFAM" id="SSF53335">
    <property type="entry name" value="S-adenosyl-L-methionine-dependent methyltransferases"/>
    <property type="match status" value="1"/>
</dbReference>
<name>A0A556AGA5_9BURK</name>
<dbReference type="NCBIfam" id="TIGR01444">
    <property type="entry name" value="fkbM_fam"/>
    <property type="match status" value="1"/>
</dbReference>
<protein>
    <submittedName>
        <fullName evidence="3">FkbM family methyltransferase</fullName>
    </submittedName>
</protein>
<keyword evidence="4" id="KW-1185">Reference proteome</keyword>
<feature type="domain" description="Methyltransferase FkbM" evidence="2">
    <location>
        <begin position="216"/>
        <end position="355"/>
    </location>
</feature>
<evidence type="ECO:0000259" key="2">
    <source>
        <dbReference type="Pfam" id="PF05050"/>
    </source>
</evidence>
<feature type="region of interest" description="Disordered" evidence="1">
    <location>
        <begin position="22"/>
        <end position="46"/>
    </location>
</feature>
<dbReference type="AlphaFoldDB" id="A0A556AGA5"/>
<evidence type="ECO:0000313" key="4">
    <source>
        <dbReference type="Proteomes" id="UP000318405"/>
    </source>
</evidence>
<keyword evidence="3" id="KW-0489">Methyltransferase</keyword>
<keyword evidence="3" id="KW-0808">Transferase</keyword>
<dbReference type="EMBL" id="VLTJ01000032">
    <property type="protein sequence ID" value="TSH91911.1"/>
    <property type="molecule type" value="Genomic_DNA"/>
</dbReference>
<comment type="caution">
    <text evidence="3">The sequence shown here is derived from an EMBL/GenBank/DDBJ whole genome shotgun (WGS) entry which is preliminary data.</text>
</comment>
<dbReference type="GO" id="GO:0032259">
    <property type="term" value="P:methylation"/>
    <property type="evidence" value="ECO:0007669"/>
    <property type="project" value="UniProtKB-KW"/>
</dbReference>
<dbReference type="InterPro" id="IPR006342">
    <property type="entry name" value="FkbM_mtfrase"/>
</dbReference>
<dbReference type="Pfam" id="PF05050">
    <property type="entry name" value="Methyltransf_21"/>
    <property type="match status" value="1"/>
</dbReference>
<dbReference type="InterPro" id="IPR029063">
    <property type="entry name" value="SAM-dependent_MTases_sf"/>
</dbReference>
<evidence type="ECO:0000256" key="1">
    <source>
        <dbReference type="SAM" id="MobiDB-lite"/>
    </source>
</evidence>
<dbReference type="PANTHER" id="PTHR34203">
    <property type="entry name" value="METHYLTRANSFERASE, FKBM FAMILY PROTEIN"/>
    <property type="match status" value="1"/>
</dbReference>
<dbReference type="InterPro" id="IPR052514">
    <property type="entry name" value="SAM-dependent_MTase"/>
</dbReference>
<dbReference type="OrthoDB" id="663022at2"/>